<evidence type="ECO:0000313" key="4">
    <source>
        <dbReference type="Proteomes" id="UP001429580"/>
    </source>
</evidence>
<evidence type="ECO:0000259" key="2">
    <source>
        <dbReference type="PROSITE" id="PS50937"/>
    </source>
</evidence>
<comment type="caution">
    <text evidence="3">The sequence shown here is derived from an EMBL/GenBank/DDBJ whole genome shotgun (WGS) entry which is preliminary data.</text>
</comment>
<dbReference type="SUPFAM" id="SSF46955">
    <property type="entry name" value="Putative DNA-binding domain"/>
    <property type="match status" value="1"/>
</dbReference>
<proteinExistence type="predicted"/>
<dbReference type="Proteomes" id="UP001429580">
    <property type="component" value="Unassembled WGS sequence"/>
</dbReference>
<dbReference type="PRINTS" id="PR00040">
    <property type="entry name" value="HTHMERR"/>
</dbReference>
<dbReference type="Pfam" id="PF11954">
    <property type="entry name" value="DUF3471"/>
    <property type="match status" value="1"/>
</dbReference>
<dbReference type="CDD" id="cd00592">
    <property type="entry name" value="HTH_MerR-like"/>
    <property type="match status" value="1"/>
</dbReference>
<reference evidence="3 4" key="1">
    <citation type="submission" date="2020-03" db="EMBL/GenBank/DDBJ databases">
        <title>Genomic Encyclopedia of Type Strains, Phase IV (KMG-IV): sequencing the most valuable type-strain genomes for metagenomic binning, comparative biology and taxonomic classification.</title>
        <authorList>
            <person name="Goeker M."/>
        </authorList>
    </citation>
    <scope>NUCLEOTIDE SEQUENCE [LARGE SCALE GENOMIC DNA]</scope>
    <source>
        <strain evidence="3 4">DSM 103870</strain>
    </source>
</reference>
<dbReference type="PROSITE" id="PS50937">
    <property type="entry name" value="HTH_MERR_2"/>
    <property type="match status" value="1"/>
</dbReference>
<dbReference type="SMART" id="SM00422">
    <property type="entry name" value="HTH_MERR"/>
    <property type="match status" value="1"/>
</dbReference>
<gene>
    <name evidence="3" type="ORF">FHS82_003747</name>
</gene>
<dbReference type="RefSeq" id="WP_166955724.1">
    <property type="nucleotide sequence ID" value="NZ_JAASQI010000011.1"/>
</dbReference>
<dbReference type="PANTHER" id="PTHR30204">
    <property type="entry name" value="REDOX-CYCLING DRUG-SENSING TRANSCRIPTIONAL ACTIVATOR SOXR"/>
    <property type="match status" value="1"/>
</dbReference>
<dbReference type="Gene3D" id="1.10.1660.10">
    <property type="match status" value="1"/>
</dbReference>
<evidence type="ECO:0000256" key="1">
    <source>
        <dbReference type="ARBA" id="ARBA00023125"/>
    </source>
</evidence>
<dbReference type="InterPro" id="IPR021860">
    <property type="entry name" value="Peptidase_S12_Pab87-rel_C"/>
</dbReference>
<keyword evidence="4" id="KW-1185">Reference proteome</keyword>
<dbReference type="PANTHER" id="PTHR30204:SF97">
    <property type="entry name" value="MERR FAMILY REGULATORY PROTEIN"/>
    <property type="match status" value="1"/>
</dbReference>
<dbReference type="GO" id="GO:0003677">
    <property type="term" value="F:DNA binding"/>
    <property type="evidence" value="ECO:0007669"/>
    <property type="project" value="UniProtKB-KW"/>
</dbReference>
<accession>A0ABX0V9N2</accession>
<feature type="domain" description="HTH merR-type" evidence="2">
    <location>
        <begin position="9"/>
        <end position="77"/>
    </location>
</feature>
<dbReference type="EMBL" id="JAASQI010000011">
    <property type="protein sequence ID" value="NIJ59886.1"/>
    <property type="molecule type" value="Genomic_DNA"/>
</dbReference>
<dbReference type="Pfam" id="PF13411">
    <property type="entry name" value="MerR_1"/>
    <property type="match status" value="1"/>
</dbReference>
<evidence type="ECO:0000313" key="3">
    <source>
        <dbReference type="EMBL" id="NIJ59886.1"/>
    </source>
</evidence>
<name>A0ABX0V9N2_9HYPH</name>
<protein>
    <submittedName>
        <fullName evidence="3">DNA-binding transcriptional MerR regulator</fullName>
    </submittedName>
</protein>
<sequence>MTKRREDVLLTAAECAERMGLTVRALRVYERQGLVAPRRTQKNWRLYGPAEIARLAEIVALKRLGLSLSGIARLLSGQGADLDGLLAMQQQTLQDLRERAERGLRLVGSLRAKIAAGALLSTDELLTLAKETNMTDTSQDAIAWHRYEQARPRTEIRLDPVLYADYAGHYLLADGIGLVVTRKEDRLFVRVTGQPEVEAFPEAQDAFFLKVVPAQIVFTRGAGGVVSGLVLHQNGYEQPAARVGEEITRNIEEALAARVKNGTPLPDGEALLRSVIAEHRLGEPDYDGMTPPLAALAREQAGAIRDELERLGQLQGLSFKGVSPMGWDVYDVRFENGGQEWGFTLAADGRFAGLYAGPSL</sequence>
<dbReference type="InterPro" id="IPR000551">
    <property type="entry name" value="MerR-type_HTH_dom"/>
</dbReference>
<dbReference type="InterPro" id="IPR047057">
    <property type="entry name" value="MerR_fam"/>
</dbReference>
<organism evidence="3 4">
    <name type="scientific">Pseudochelatococcus lubricantis</name>
    <dbReference type="NCBI Taxonomy" id="1538102"/>
    <lineage>
        <taxon>Bacteria</taxon>
        <taxon>Pseudomonadati</taxon>
        <taxon>Pseudomonadota</taxon>
        <taxon>Alphaproteobacteria</taxon>
        <taxon>Hyphomicrobiales</taxon>
        <taxon>Chelatococcaceae</taxon>
        <taxon>Pseudochelatococcus</taxon>
    </lineage>
</organism>
<keyword evidence="1 3" id="KW-0238">DNA-binding</keyword>
<dbReference type="InterPro" id="IPR009061">
    <property type="entry name" value="DNA-bd_dom_put_sf"/>
</dbReference>